<keyword evidence="1" id="KW-1133">Transmembrane helix</keyword>
<organism evidence="3">
    <name type="scientific">Dichomitus squalens</name>
    <dbReference type="NCBI Taxonomy" id="114155"/>
    <lineage>
        <taxon>Eukaryota</taxon>
        <taxon>Fungi</taxon>
        <taxon>Dikarya</taxon>
        <taxon>Basidiomycota</taxon>
        <taxon>Agaricomycotina</taxon>
        <taxon>Agaricomycetes</taxon>
        <taxon>Polyporales</taxon>
        <taxon>Polyporaceae</taxon>
        <taxon>Dichomitus</taxon>
    </lineage>
</organism>
<name>A0A4Q9MSB3_9APHY</name>
<dbReference type="EMBL" id="ML143413">
    <property type="protein sequence ID" value="TBU29442.1"/>
    <property type="molecule type" value="Genomic_DNA"/>
</dbReference>
<feature type="domain" description="DUF6533" evidence="2">
    <location>
        <begin position="27"/>
        <end position="70"/>
    </location>
</feature>
<feature type="transmembrane region" description="Helical" evidence="1">
    <location>
        <begin position="46"/>
        <end position="64"/>
    </location>
</feature>
<evidence type="ECO:0000259" key="2">
    <source>
        <dbReference type="Pfam" id="PF20151"/>
    </source>
</evidence>
<evidence type="ECO:0000313" key="3">
    <source>
        <dbReference type="EMBL" id="TBU29442.1"/>
    </source>
</evidence>
<dbReference type="OrthoDB" id="2744098at2759"/>
<keyword evidence="1" id="KW-0812">Transmembrane</keyword>
<gene>
    <name evidence="3" type="ORF">BD311DRAFT_777573</name>
</gene>
<reference evidence="3" key="1">
    <citation type="submission" date="2019-01" db="EMBL/GenBank/DDBJ databases">
        <title>Draft genome sequences of three monokaryotic isolates of the white-rot basidiomycete fungus Dichomitus squalens.</title>
        <authorList>
            <consortium name="DOE Joint Genome Institute"/>
            <person name="Lopez S.C."/>
            <person name="Andreopoulos B."/>
            <person name="Pangilinan J."/>
            <person name="Lipzen A."/>
            <person name="Riley R."/>
            <person name="Ahrendt S."/>
            <person name="Ng V."/>
            <person name="Barry K."/>
            <person name="Daum C."/>
            <person name="Grigoriev I.V."/>
            <person name="Hilden K.S."/>
            <person name="Makela M.R."/>
            <person name="de Vries R.P."/>
        </authorList>
    </citation>
    <scope>NUCLEOTIDE SEQUENCE [LARGE SCALE GENOMIC DNA]</scope>
    <source>
        <strain evidence="3">OM18370.1</strain>
    </source>
</reference>
<evidence type="ECO:0000256" key="1">
    <source>
        <dbReference type="SAM" id="Phobius"/>
    </source>
</evidence>
<proteinExistence type="predicted"/>
<dbReference type="Proteomes" id="UP000292957">
    <property type="component" value="Unassembled WGS sequence"/>
</dbReference>
<dbReference type="AlphaFoldDB" id="A0A4Q9MSB3"/>
<feature type="transmembrane region" description="Helical" evidence="1">
    <location>
        <begin position="21"/>
        <end position="40"/>
    </location>
</feature>
<keyword evidence="1" id="KW-0472">Membrane</keyword>
<sequence length="193" mass="21101">MADNSAVQAISENLYVELSAIAPRPYGVAFAALFIYDFILTLDSELMLFWTVGHVSGATILFLLNRYITLTWQIINIIPLPSSVEVASEVSPLPTSVITLLEEPYVHDASRLQILTDTPFYVSLTSILTSRFLINLQKAQRKMAGSSQSVSLGELAFQAQTSGNTSRFIGSLGVQLSFYEDVGEGENEVEVAS</sequence>
<protein>
    <recommendedName>
        <fullName evidence="2">DUF6533 domain-containing protein</fullName>
    </recommendedName>
</protein>
<dbReference type="Pfam" id="PF20151">
    <property type="entry name" value="DUF6533"/>
    <property type="match status" value="1"/>
</dbReference>
<dbReference type="InterPro" id="IPR045340">
    <property type="entry name" value="DUF6533"/>
</dbReference>
<accession>A0A4Q9MSB3</accession>